<keyword evidence="1" id="KW-0812">Transmembrane</keyword>
<reference evidence="2 3" key="1">
    <citation type="submission" date="2016-10" db="EMBL/GenBank/DDBJ databases">
        <authorList>
            <person name="de Groot N.N."/>
        </authorList>
    </citation>
    <scope>NUCLEOTIDE SEQUENCE [LARGE SCALE GENOMIC DNA]</scope>
    <source>
        <strain evidence="2 3">CGMCC 4.2026</strain>
    </source>
</reference>
<proteinExistence type="predicted"/>
<accession>A0A1H8L8C5</accession>
<organism evidence="2 3">
    <name type="scientific">Actinacidiphila rubida</name>
    <dbReference type="NCBI Taxonomy" id="310780"/>
    <lineage>
        <taxon>Bacteria</taxon>
        <taxon>Bacillati</taxon>
        <taxon>Actinomycetota</taxon>
        <taxon>Actinomycetes</taxon>
        <taxon>Kitasatosporales</taxon>
        <taxon>Streptomycetaceae</taxon>
        <taxon>Actinacidiphila</taxon>
    </lineage>
</organism>
<dbReference type="EMBL" id="FODD01000015">
    <property type="protein sequence ID" value="SEO01367.1"/>
    <property type="molecule type" value="Genomic_DNA"/>
</dbReference>
<dbReference type="RefSeq" id="WP_176735497.1">
    <property type="nucleotide sequence ID" value="NZ_FODD01000015.1"/>
</dbReference>
<dbReference type="AlphaFoldDB" id="A0A1H8L8C5"/>
<dbReference type="Proteomes" id="UP000181951">
    <property type="component" value="Unassembled WGS sequence"/>
</dbReference>
<evidence type="ECO:0000256" key="1">
    <source>
        <dbReference type="SAM" id="Phobius"/>
    </source>
</evidence>
<feature type="transmembrane region" description="Helical" evidence="1">
    <location>
        <begin position="12"/>
        <end position="30"/>
    </location>
</feature>
<keyword evidence="3" id="KW-1185">Reference proteome</keyword>
<keyword evidence="1" id="KW-0472">Membrane</keyword>
<feature type="transmembrane region" description="Helical" evidence="1">
    <location>
        <begin position="36"/>
        <end position="52"/>
    </location>
</feature>
<keyword evidence="1" id="KW-1133">Transmembrane helix</keyword>
<evidence type="ECO:0000313" key="2">
    <source>
        <dbReference type="EMBL" id="SEO01367.1"/>
    </source>
</evidence>
<protein>
    <submittedName>
        <fullName evidence="2">Uncharacterized protein</fullName>
    </submittedName>
</protein>
<evidence type="ECO:0000313" key="3">
    <source>
        <dbReference type="Proteomes" id="UP000181951"/>
    </source>
</evidence>
<name>A0A1H8L8C5_9ACTN</name>
<sequence>MNAQPPRSAPTTWPYVALVVLLSAIGNNWSPSGVRTLGYTLVALVAVGYAVRDR</sequence>
<gene>
    <name evidence="2" type="ORF">SAMN05216267_101593</name>
</gene>